<dbReference type="Gene3D" id="3.30.70.330">
    <property type="match status" value="1"/>
</dbReference>
<gene>
    <name evidence="4" type="ORF">FJTKL_14862</name>
</gene>
<reference evidence="4 5" key="1">
    <citation type="submission" date="2024-03" db="EMBL/GenBank/DDBJ databases">
        <title>A high-quality draft genome sequence of Diaporthe vaccinii, a causative agent of upright dieback and viscid rot disease in cranberry plants.</title>
        <authorList>
            <person name="Sarrasin M."/>
            <person name="Lang B.F."/>
            <person name="Burger G."/>
        </authorList>
    </citation>
    <scope>NUCLEOTIDE SEQUENCE [LARGE SCALE GENOMIC DNA]</scope>
    <source>
        <strain evidence="4 5">IS7</strain>
    </source>
</reference>
<comment type="caution">
    <text evidence="4">The sequence shown here is derived from an EMBL/GenBank/DDBJ whole genome shotgun (WGS) entry which is preliminary data.</text>
</comment>
<feature type="region of interest" description="Disordered" evidence="2">
    <location>
        <begin position="192"/>
        <end position="258"/>
    </location>
</feature>
<dbReference type="SUPFAM" id="SSF54928">
    <property type="entry name" value="RNA-binding domain, RBD"/>
    <property type="match status" value="1"/>
</dbReference>
<dbReference type="Proteomes" id="UP001600888">
    <property type="component" value="Unassembled WGS sequence"/>
</dbReference>
<evidence type="ECO:0000259" key="3">
    <source>
        <dbReference type="PROSITE" id="PS50102"/>
    </source>
</evidence>
<name>A0ABR4F8U9_9PEZI</name>
<dbReference type="InterPro" id="IPR012677">
    <property type="entry name" value="Nucleotide-bd_a/b_plait_sf"/>
</dbReference>
<evidence type="ECO:0000256" key="2">
    <source>
        <dbReference type="SAM" id="MobiDB-lite"/>
    </source>
</evidence>
<keyword evidence="1" id="KW-0694">RNA-binding</keyword>
<feature type="compositionally biased region" description="Basic and acidic residues" evidence="2">
    <location>
        <begin position="228"/>
        <end position="238"/>
    </location>
</feature>
<protein>
    <recommendedName>
        <fullName evidence="3">RRM domain-containing protein</fullName>
    </recommendedName>
</protein>
<dbReference type="SMART" id="SM00360">
    <property type="entry name" value="RRM"/>
    <property type="match status" value="1"/>
</dbReference>
<evidence type="ECO:0000256" key="1">
    <source>
        <dbReference type="PROSITE-ProRule" id="PRU00176"/>
    </source>
</evidence>
<feature type="compositionally biased region" description="Acidic residues" evidence="2">
    <location>
        <begin position="239"/>
        <end position="258"/>
    </location>
</feature>
<proteinExistence type="predicted"/>
<dbReference type="CDD" id="cd12246">
    <property type="entry name" value="RRM1_U1A_like"/>
    <property type="match status" value="1"/>
</dbReference>
<feature type="compositionally biased region" description="Pro residues" evidence="2">
    <location>
        <begin position="202"/>
        <end position="214"/>
    </location>
</feature>
<dbReference type="EMBL" id="JBAWTH010000008">
    <property type="protein sequence ID" value="KAL2290951.1"/>
    <property type="molecule type" value="Genomic_DNA"/>
</dbReference>
<organism evidence="4 5">
    <name type="scientific">Diaporthe vaccinii</name>
    <dbReference type="NCBI Taxonomy" id="105482"/>
    <lineage>
        <taxon>Eukaryota</taxon>
        <taxon>Fungi</taxon>
        <taxon>Dikarya</taxon>
        <taxon>Ascomycota</taxon>
        <taxon>Pezizomycotina</taxon>
        <taxon>Sordariomycetes</taxon>
        <taxon>Sordariomycetidae</taxon>
        <taxon>Diaporthales</taxon>
        <taxon>Diaporthaceae</taxon>
        <taxon>Diaporthe</taxon>
        <taxon>Diaporthe eres species complex</taxon>
    </lineage>
</organism>
<evidence type="ECO:0000313" key="4">
    <source>
        <dbReference type="EMBL" id="KAL2290951.1"/>
    </source>
</evidence>
<dbReference type="InterPro" id="IPR035979">
    <property type="entry name" value="RBD_domain_sf"/>
</dbReference>
<dbReference type="Pfam" id="PF00076">
    <property type="entry name" value="RRM_1"/>
    <property type="match status" value="1"/>
</dbReference>
<accession>A0ABR4F8U9</accession>
<sequence length="258" mass="27644">MLMELKATREQTRPASPFAYSPTLSALSPGRYLSILSKLTSGRSFIQSRSVANMAPTSAKAAPPGSGIPPKPQSIPPNQTLYVRGIPSAKIQKEDLRTALYLLFSTYGPVLDVVALKTQSMRGQAHVVYRDIQTATQAMRALDGFNFLGYEMKVAYAKSKSNVVAKLDGTFKIPTSANQQAEMTDLQQSIFNAPLPGSAAPAAPPAPSGLPTKPPAAAGQTTANADDAEGRGQKRPREEEEEEEEDSDVAMEEDSDDD</sequence>
<dbReference type="InterPro" id="IPR000504">
    <property type="entry name" value="RRM_dom"/>
</dbReference>
<evidence type="ECO:0000313" key="5">
    <source>
        <dbReference type="Proteomes" id="UP001600888"/>
    </source>
</evidence>
<dbReference type="EMBL" id="JBAWTH010000008">
    <property type="protein sequence ID" value="KAL2290950.1"/>
    <property type="molecule type" value="Genomic_DNA"/>
</dbReference>
<feature type="domain" description="RRM" evidence="3">
    <location>
        <begin position="79"/>
        <end position="159"/>
    </location>
</feature>
<keyword evidence="5" id="KW-1185">Reference proteome</keyword>
<dbReference type="PROSITE" id="PS50102">
    <property type="entry name" value="RRM"/>
    <property type="match status" value="1"/>
</dbReference>